<protein>
    <recommendedName>
        <fullName evidence="4">Serine/threonine-protein kinase 19</fullName>
    </recommendedName>
</protein>
<evidence type="ECO:0000313" key="3">
    <source>
        <dbReference type="EMBL" id="JAT77776.1"/>
    </source>
</evidence>
<proteinExistence type="inferred from homology"/>
<dbReference type="PANTHER" id="PTHR15243:SF0">
    <property type="entry name" value="SERINE_THREONINE-PROTEIN KINASE 19"/>
    <property type="match status" value="1"/>
</dbReference>
<evidence type="ECO:0000256" key="2">
    <source>
        <dbReference type="SAM" id="MobiDB-lite"/>
    </source>
</evidence>
<dbReference type="Pfam" id="PF10494">
    <property type="entry name" value="Stk19"/>
    <property type="match status" value="1"/>
</dbReference>
<accession>A0A1D2AEX6</accession>
<reference evidence="3" key="1">
    <citation type="submission" date="2015-08" db="EMBL/GenBank/DDBJ databases">
        <authorList>
            <person name="Babu N.S."/>
            <person name="Beckwith C.J."/>
            <person name="Beseler K.G."/>
            <person name="Brison A."/>
            <person name="Carone J.V."/>
            <person name="Caskin T.P."/>
            <person name="Diamond M."/>
            <person name="Durham M.E."/>
            <person name="Foxe J.M."/>
            <person name="Go M."/>
            <person name="Henderson B.A."/>
            <person name="Jones I.B."/>
            <person name="McGettigan J.A."/>
            <person name="Micheletti S.J."/>
            <person name="Nasrallah M.E."/>
            <person name="Ortiz D."/>
            <person name="Piller C.R."/>
            <person name="Privatt S.R."/>
            <person name="Schneider S.L."/>
            <person name="Sharp S."/>
            <person name="Smith T.C."/>
            <person name="Stanton J.D."/>
            <person name="Ullery H.E."/>
            <person name="Wilson R.J."/>
            <person name="Serrano M.G."/>
            <person name="Buck G."/>
            <person name="Lee V."/>
            <person name="Wang Y."/>
            <person name="Carvalho R."/>
            <person name="Voegtly L."/>
            <person name="Shi R."/>
            <person name="Duckworth R."/>
            <person name="Johnson A."/>
            <person name="Loviza R."/>
            <person name="Walstead R."/>
            <person name="Shah Z."/>
            <person name="Kiflezghi M."/>
            <person name="Wade K."/>
            <person name="Ball S.L."/>
            <person name="Bradley K.W."/>
            <person name="Asai D.J."/>
            <person name="Bowman C.A."/>
            <person name="Russell D.A."/>
            <person name="Pope W.H."/>
            <person name="Jacobs-Sera D."/>
            <person name="Hendrix R.W."/>
            <person name="Hatfull G.F."/>
        </authorList>
    </citation>
    <scope>NUCLEOTIDE SEQUENCE</scope>
</reference>
<dbReference type="EMBL" id="GDKF01000846">
    <property type="protein sequence ID" value="JAT77776.1"/>
    <property type="molecule type" value="Transcribed_RNA"/>
</dbReference>
<evidence type="ECO:0000256" key="1">
    <source>
        <dbReference type="ARBA" id="ARBA00093458"/>
    </source>
</evidence>
<feature type="region of interest" description="Disordered" evidence="2">
    <location>
        <begin position="1"/>
        <end position="71"/>
    </location>
</feature>
<dbReference type="PANTHER" id="PTHR15243">
    <property type="entry name" value="SERINE/THREONINE-PROTEIN KINASE 19"/>
    <property type="match status" value="1"/>
</dbReference>
<dbReference type="AlphaFoldDB" id="A0A1D2AEX6"/>
<dbReference type="InterPro" id="IPR018865">
    <property type="entry name" value="STK19-like"/>
</dbReference>
<sequence length="313" mass="33701">MAATTDSLPAVRQGKRKLLLPPAQRRQHSGAAPSSVDPVEAACRSGEAVASPVSNPPSAPGGDVWGDDDSDLGAILTDTQAALHILASQFIRQHDSHAPPFSMVTQLYTLLPDRTKTDKELDALRLGNQVRLLQLPHGGVAAVPTDAYSVSLRSLARPAPAATREAGRNATRDGPATAERFLSLVLPRHTGFGLTRTELAEALGPRHAAADLEALLDWGALTRHPTAQTASYIFGLPDAGRCLRSVLEGRLELLTMLQRRWHGETLEAELLRKGRLRRSTLGVLWHLRDVLGAGLVVRRETAVGPMLRLATRT</sequence>
<gene>
    <name evidence="3" type="ORF">g.10310</name>
</gene>
<comment type="similarity">
    <text evidence="1">Belongs to the STK19 family.</text>
</comment>
<evidence type="ECO:0008006" key="4">
    <source>
        <dbReference type="Google" id="ProtNLM"/>
    </source>
</evidence>
<organism evidence="3">
    <name type="scientific">Auxenochlorella protothecoides</name>
    <name type="common">Green microalga</name>
    <name type="synonym">Chlorella protothecoides</name>
    <dbReference type="NCBI Taxonomy" id="3075"/>
    <lineage>
        <taxon>Eukaryota</taxon>
        <taxon>Viridiplantae</taxon>
        <taxon>Chlorophyta</taxon>
        <taxon>core chlorophytes</taxon>
        <taxon>Trebouxiophyceae</taxon>
        <taxon>Chlorellales</taxon>
        <taxon>Chlorellaceae</taxon>
        <taxon>Auxenochlorella</taxon>
    </lineage>
</organism>
<name>A0A1D2AEX6_AUXPR</name>